<gene>
    <name evidence="1" type="ORF">Cba03nite_77450</name>
</gene>
<dbReference type="EMBL" id="BONF01000069">
    <property type="protein sequence ID" value="GIF86396.1"/>
    <property type="molecule type" value="Genomic_DNA"/>
</dbReference>
<reference evidence="1 2" key="1">
    <citation type="submission" date="2021-01" db="EMBL/GenBank/DDBJ databases">
        <title>Whole genome shotgun sequence of Catellatospora bangladeshensis NBRC 107357.</title>
        <authorList>
            <person name="Komaki H."/>
            <person name="Tamura T."/>
        </authorList>
    </citation>
    <scope>NUCLEOTIDE SEQUENCE [LARGE SCALE GENOMIC DNA]</scope>
    <source>
        <strain evidence="1 2">NBRC 107357</strain>
    </source>
</reference>
<evidence type="ECO:0000313" key="2">
    <source>
        <dbReference type="Proteomes" id="UP000601223"/>
    </source>
</evidence>
<sequence length="140" mass="15536">MNLLEMRAVVPGLRTFADGIDPATAATVHTTVYTGYVVLVHNTGFRGMIRLTDVQEVSFFVPDSAPYPQPPDALGVELSVRHFRSSGNISAVHIGARDERVAVVPDPRGGEHQWLQVTFHTPVYSHELVELNYRVTVQNR</sequence>
<name>A0A8J3NNJ8_9ACTN</name>
<proteinExistence type="predicted"/>
<accession>A0A8J3NNJ8</accession>
<keyword evidence="2" id="KW-1185">Reference proteome</keyword>
<comment type="caution">
    <text evidence="1">The sequence shown here is derived from an EMBL/GenBank/DDBJ whole genome shotgun (WGS) entry which is preliminary data.</text>
</comment>
<dbReference type="RefSeq" id="WP_203757356.1">
    <property type="nucleotide sequence ID" value="NZ_BONF01000069.1"/>
</dbReference>
<organism evidence="1 2">
    <name type="scientific">Catellatospora bangladeshensis</name>
    <dbReference type="NCBI Taxonomy" id="310355"/>
    <lineage>
        <taxon>Bacteria</taxon>
        <taxon>Bacillati</taxon>
        <taxon>Actinomycetota</taxon>
        <taxon>Actinomycetes</taxon>
        <taxon>Micromonosporales</taxon>
        <taxon>Micromonosporaceae</taxon>
        <taxon>Catellatospora</taxon>
    </lineage>
</organism>
<dbReference type="AlphaFoldDB" id="A0A8J3NNJ8"/>
<protein>
    <submittedName>
        <fullName evidence="1">Uncharacterized protein</fullName>
    </submittedName>
</protein>
<dbReference type="Proteomes" id="UP000601223">
    <property type="component" value="Unassembled WGS sequence"/>
</dbReference>
<evidence type="ECO:0000313" key="1">
    <source>
        <dbReference type="EMBL" id="GIF86396.1"/>
    </source>
</evidence>